<feature type="region of interest" description="Disordered" evidence="1">
    <location>
        <begin position="1"/>
        <end position="25"/>
    </location>
</feature>
<protein>
    <submittedName>
        <fullName evidence="2">Uncharacterized protein</fullName>
    </submittedName>
</protein>
<organism evidence="2">
    <name type="scientific">Arundo donax</name>
    <name type="common">Giant reed</name>
    <name type="synonym">Donax arundinaceus</name>
    <dbReference type="NCBI Taxonomy" id="35708"/>
    <lineage>
        <taxon>Eukaryota</taxon>
        <taxon>Viridiplantae</taxon>
        <taxon>Streptophyta</taxon>
        <taxon>Embryophyta</taxon>
        <taxon>Tracheophyta</taxon>
        <taxon>Spermatophyta</taxon>
        <taxon>Magnoliopsida</taxon>
        <taxon>Liliopsida</taxon>
        <taxon>Poales</taxon>
        <taxon>Poaceae</taxon>
        <taxon>PACMAD clade</taxon>
        <taxon>Arundinoideae</taxon>
        <taxon>Arundineae</taxon>
        <taxon>Arundo</taxon>
    </lineage>
</organism>
<accession>A0A0A9FLJ5</accession>
<sequence>MWDIKYHRKKGRKGQAALTKDSSAPAQCEDQMAEWKIEVAKGDIA</sequence>
<dbReference type="AlphaFoldDB" id="A0A0A9FLJ5"/>
<evidence type="ECO:0000256" key="1">
    <source>
        <dbReference type="SAM" id="MobiDB-lite"/>
    </source>
</evidence>
<evidence type="ECO:0000313" key="2">
    <source>
        <dbReference type="EMBL" id="JAE11001.1"/>
    </source>
</evidence>
<reference evidence="2" key="1">
    <citation type="submission" date="2014-09" db="EMBL/GenBank/DDBJ databases">
        <authorList>
            <person name="Magalhaes I.L.F."/>
            <person name="Oliveira U."/>
            <person name="Santos F.R."/>
            <person name="Vidigal T.H.D.A."/>
            <person name="Brescovit A.D."/>
            <person name="Santos A.J."/>
        </authorList>
    </citation>
    <scope>NUCLEOTIDE SEQUENCE</scope>
    <source>
        <tissue evidence="2">Shoot tissue taken approximately 20 cm above the soil surface</tissue>
    </source>
</reference>
<reference evidence="2" key="2">
    <citation type="journal article" date="2015" name="Data Brief">
        <title>Shoot transcriptome of the giant reed, Arundo donax.</title>
        <authorList>
            <person name="Barrero R.A."/>
            <person name="Guerrero F.D."/>
            <person name="Moolhuijzen P."/>
            <person name="Goolsby J.A."/>
            <person name="Tidwell J."/>
            <person name="Bellgard S.E."/>
            <person name="Bellgard M.I."/>
        </authorList>
    </citation>
    <scope>NUCLEOTIDE SEQUENCE</scope>
    <source>
        <tissue evidence="2">Shoot tissue taken approximately 20 cm above the soil surface</tissue>
    </source>
</reference>
<feature type="compositionally biased region" description="Basic residues" evidence="1">
    <location>
        <begin position="1"/>
        <end position="13"/>
    </location>
</feature>
<dbReference type="EMBL" id="GBRH01186895">
    <property type="protein sequence ID" value="JAE11001.1"/>
    <property type="molecule type" value="Transcribed_RNA"/>
</dbReference>
<name>A0A0A9FLJ5_ARUDO</name>
<proteinExistence type="predicted"/>